<dbReference type="InterPro" id="IPR001789">
    <property type="entry name" value="Sig_transdc_resp-reg_receiver"/>
</dbReference>
<dbReference type="Proteomes" id="UP001602119">
    <property type="component" value="Unassembled WGS sequence"/>
</dbReference>
<sequence>MTVRVVVADDHPLFREGLRSLICDSAETELAGVAADGDEAVAVTLEQRPDVVVMDLRMPGLNGVDATRKIVAALPDVAVLVLTMVEEDASIFAAMRAGARGYVLKGAEPETILRSILVVAAGEVIFGSAIASRLTQFFAVGGSTTVTPFPNLTSRERDILALMATGVNNRTIAMRIGVTEKTVRNNVSNIFAKLRVADRAAAVARARDAGLGSLPPQRGSPALPA</sequence>
<keyword evidence="9" id="KW-1185">Reference proteome</keyword>
<dbReference type="RefSeq" id="WP_066949813.1">
    <property type="nucleotide sequence ID" value="NZ_BBYK01000077.1"/>
</dbReference>
<comment type="caution">
    <text evidence="8">The sequence shown here is derived from an EMBL/GenBank/DDBJ whole genome shotgun (WGS) entry which is preliminary data.</text>
</comment>
<evidence type="ECO:0000256" key="3">
    <source>
        <dbReference type="ARBA" id="ARBA00023125"/>
    </source>
</evidence>
<dbReference type="InterPro" id="IPR016032">
    <property type="entry name" value="Sig_transdc_resp-reg_C-effctor"/>
</dbReference>
<feature type="domain" description="HTH luxR-type" evidence="6">
    <location>
        <begin position="145"/>
        <end position="210"/>
    </location>
</feature>
<keyword evidence="1 5" id="KW-0597">Phosphoprotein</keyword>
<evidence type="ECO:0000259" key="6">
    <source>
        <dbReference type="PROSITE" id="PS50043"/>
    </source>
</evidence>
<dbReference type="CDD" id="cd06170">
    <property type="entry name" value="LuxR_C_like"/>
    <property type="match status" value="1"/>
</dbReference>
<evidence type="ECO:0000313" key="8">
    <source>
        <dbReference type="EMBL" id="MFF4771563.1"/>
    </source>
</evidence>
<dbReference type="InterPro" id="IPR011006">
    <property type="entry name" value="CheY-like_superfamily"/>
</dbReference>
<protein>
    <submittedName>
        <fullName evidence="8">Response regulator</fullName>
    </submittedName>
</protein>
<dbReference type="SMART" id="SM00448">
    <property type="entry name" value="REC"/>
    <property type="match status" value="1"/>
</dbReference>
<keyword evidence="3" id="KW-0238">DNA-binding</keyword>
<dbReference type="PRINTS" id="PR00038">
    <property type="entry name" value="HTHLUXR"/>
</dbReference>
<dbReference type="PROSITE" id="PS00622">
    <property type="entry name" value="HTH_LUXR_1"/>
    <property type="match status" value="1"/>
</dbReference>
<evidence type="ECO:0000256" key="2">
    <source>
        <dbReference type="ARBA" id="ARBA00023015"/>
    </source>
</evidence>
<keyword evidence="2" id="KW-0805">Transcription regulation</keyword>
<dbReference type="PROSITE" id="PS50110">
    <property type="entry name" value="RESPONSE_REGULATORY"/>
    <property type="match status" value="1"/>
</dbReference>
<dbReference type="Pfam" id="PF00072">
    <property type="entry name" value="Response_reg"/>
    <property type="match status" value="1"/>
</dbReference>
<reference evidence="8 9" key="1">
    <citation type="submission" date="2024-10" db="EMBL/GenBank/DDBJ databases">
        <title>The Natural Products Discovery Center: Release of the First 8490 Sequenced Strains for Exploring Actinobacteria Biosynthetic Diversity.</title>
        <authorList>
            <person name="Kalkreuter E."/>
            <person name="Kautsar S.A."/>
            <person name="Yang D."/>
            <person name="Bader C.D."/>
            <person name="Teijaro C.N."/>
            <person name="Fluegel L."/>
            <person name="Davis C.M."/>
            <person name="Simpson J.R."/>
            <person name="Lauterbach L."/>
            <person name="Steele A.D."/>
            <person name="Gui C."/>
            <person name="Meng S."/>
            <person name="Li G."/>
            <person name="Viehrig K."/>
            <person name="Ye F."/>
            <person name="Su P."/>
            <person name="Kiefer A.F."/>
            <person name="Nichols A."/>
            <person name="Cepeda A.J."/>
            <person name="Yan W."/>
            <person name="Fan B."/>
            <person name="Jiang Y."/>
            <person name="Adhikari A."/>
            <person name="Zheng C.-J."/>
            <person name="Schuster L."/>
            <person name="Cowan T.M."/>
            <person name="Smanski M.J."/>
            <person name="Chevrette M.G."/>
            <person name="De Carvalho L.P.S."/>
            <person name="Shen B."/>
        </authorList>
    </citation>
    <scope>NUCLEOTIDE SEQUENCE [LARGE SCALE GENOMIC DNA]</scope>
    <source>
        <strain evidence="8 9">NPDC001281</strain>
    </source>
</reference>
<proteinExistence type="predicted"/>
<dbReference type="PROSITE" id="PS50043">
    <property type="entry name" value="HTH_LUXR_2"/>
    <property type="match status" value="1"/>
</dbReference>
<evidence type="ECO:0000256" key="5">
    <source>
        <dbReference type="PROSITE-ProRule" id="PRU00169"/>
    </source>
</evidence>
<dbReference type="InterPro" id="IPR039420">
    <property type="entry name" value="WalR-like"/>
</dbReference>
<feature type="domain" description="Response regulatory" evidence="7">
    <location>
        <begin position="4"/>
        <end position="120"/>
    </location>
</feature>
<dbReference type="Pfam" id="PF00196">
    <property type="entry name" value="GerE"/>
    <property type="match status" value="1"/>
</dbReference>
<evidence type="ECO:0000313" key="9">
    <source>
        <dbReference type="Proteomes" id="UP001602119"/>
    </source>
</evidence>
<organism evidence="8 9">
    <name type="scientific">Microtetraspora fusca</name>
    <dbReference type="NCBI Taxonomy" id="1997"/>
    <lineage>
        <taxon>Bacteria</taxon>
        <taxon>Bacillati</taxon>
        <taxon>Actinomycetota</taxon>
        <taxon>Actinomycetes</taxon>
        <taxon>Streptosporangiales</taxon>
        <taxon>Streptosporangiaceae</taxon>
        <taxon>Microtetraspora</taxon>
    </lineage>
</organism>
<dbReference type="InterPro" id="IPR058245">
    <property type="entry name" value="NreC/VraR/RcsB-like_REC"/>
</dbReference>
<dbReference type="PANTHER" id="PTHR43214">
    <property type="entry name" value="TWO-COMPONENT RESPONSE REGULATOR"/>
    <property type="match status" value="1"/>
</dbReference>
<dbReference type="Gene3D" id="3.40.50.2300">
    <property type="match status" value="1"/>
</dbReference>
<evidence type="ECO:0000256" key="4">
    <source>
        <dbReference type="ARBA" id="ARBA00023163"/>
    </source>
</evidence>
<name>A0ABW6UZN0_MICFU</name>
<dbReference type="CDD" id="cd17535">
    <property type="entry name" value="REC_NarL-like"/>
    <property type="match status" value="1"/>
</dbReference>
<dbReference type="PANTHER" id="PTHR43214:SF24">
    <property type="entry name" value="TRANSCRIPTIONAL REGULATORY PROTEIN NARL-RELATED"/>
    <property type="match status" value="1"/>
</dbReference>
<dbReference type="SUPFAM" id="SSF52172">
    <property type="entry name" value="CheY-like"/>
    <property type="match status" value="1"/>
</dbReference>
<evidence type="ECO:0000259" key="7">
    <source>
        <dbReference type="PROSITE" id="PS50110"/>
    </source>
</evidence>
<dbReference type="SMART" id="SM00421">
    <property type="entry name" value="HTH_LUXR"/>
    <property type="match status" value="1"/>
</dbReference>
<keyword evidence="4" id="KW-0804">Transcription</keyword>
<dbReference type="SUPFAM" id="SSF46894">
    <property type="entry name" value="C-terminal effector domain of the bipartite response regulators"/>
    <property type="match status" value="1"/>
</dbReference>
<evidence type="ECO:0000256" key="1">
    <source>
        <dbReference type="ARBA" id="ARBA00022553"/>
    </source>
</evidence>
<gene>
    <name evidence="8" type="ORF">ACFY05_01740</name>
</gene>
<dbReference type="InterPro" id="IPR000792">
    <property type="entry name" value="Tscrpt_reg_LuxR_C"/>
</dbReference>
<accession>A0ABW6UZN0</accession>
<dbReference type="EMBL" id="JBIAXI010000001">
    <property type="protein sequence ID" value="MFF4771563.1"/>
    <property type="molecule type" value="Genomic_DNA"/>
</dbReference>
<feature type="modified residue" description="4-aspartylphosphate" evidence="5">
    <location>
        <position position="55"/>
    </location>
</feature>